<dbReference type="Proteomes" id="UP000184203">
    <property type="component" value="Unassembled WGS sequence"/>
</dbReference>
<evidence type="ECO:0000313" key="4">
    <source>
        <dbReference type="Proteomes" id="UP000003751"/>
    </source>
</evidence>
<dbReference type="EMBL" id="FRAN01000010">
    <property type="protein sequence ID" value="SHL66300.1"/>
    <property type="molecule type" value="Genomic_DNA"/>
</dbReference>
<evidence type="ECO:0000313" key="3">
    <source>
        <dbReference type="EMBL" id="SHL66300.1"/>
    </source>
</evidence>
<dbReference type="Proteomes" id="UP000003751">
    <property type="component" value="Unassembled WGS sequence"/>
</dbReference>
<accession>E7QW99</accession>
<evidence type="ECO:0000313" key="2">
    <source>
        <dbReference type="EMBL" id="EFW91233.1"/>
    </source>
</evidence>
<evidence type="ECO:0000256" key="1">
    <source>
        <dbReference type="SAM" id="MobiDB-lite"/>
    </source>
</evidence>
<dbReference type="AlphaFoldDB" id="E7QW99"/>
<dbReference type="OrthoDB" id="248331at2157"/>
<organism evidence="2 4">
    <name type="scientific">Haladaptatus paucihalophilus DX253</name>
    <dbReference type="NCBI Taxonomy" id="797209"/>
    <lineage>
        <taxon>Archaea</taxon>
        <taxon>Methanobacteriati</taxon>
        <taxon>Methanobacteriota</taxon>
        <taxon>Stenosarchaea group</taxon>
        <taxon>Halobacteria</taxon>
        <taxon>Halobacteriales</taxon>
        <taxon>Haladaptataceae</taxon>
        <taxon>Haladaptatus</taxon>
    </lineage>
</organism>
<feature type="region of interest" description="Disordered" evidence="1">
    <location>
        <begin position="101"/>
        <end position="122"/>
    </location>
</feature>
<reference evidence="2 4" key="1">
    <citation type="journal article" date="2014" name="ISME J.">
        <title>Trehalose/2-sulfotrehalose biosynthesis and glycine-betaine uptake are widely spread mechanisms for osmoadaptation in the Halobacteriales.</title>
        <authorList>
            <person name="Youssef N.H."/>
            <person name="Savage-Ashlock K.N."/>
            <person name="McCully A.L."/>
            <person name="Luedtke B."/>
            <person name="Shaw E.I."/>
            <person name="Hoff W.D."/>
            <person name="Elshahed M.S."/>
        </authorList>
    </citation>
    <scope>NUCLEOTIDE SEQUENCE [LARGE SCALE GENOMIC DNA]</scope>
    <source>
        <strain evidence="2 4">DX253</strain>
    </source>
</reference>
<dbReference type="RefSeq" id="WP_007981248.1">
    <property type="nucleotide sequence ID" value="NZ_AEMG01000016.1"/>
</dbReference>
<dbReference type="EMBL" id="AEMG01000016">
    <property type="protein sequence ID" value="EFW91233.1"/>
    <property type="molecule type" value="Genomic_DNA"/>
</dbReference>
<gene>
    <name evidence="3" type="ORF">SAMN05444342_4359</name>
    <name evidence="2" type="ORF">ZOD2009_15436</name>
</gene>
<dbReference type="STRING" id="797209.GCA_000376445_04401"/>
<reference evidence="5" key="3">
    <citation type="submission" date="2016-11" db="EMBL/GenBank/DDBJ databases">
        <authorList>
            <person name="Varghese N."/>
            <person name="Submissions S."/>
        </authorList>
    </citation>
    <scope>NUCLEOTIDE SEQUENCE [LARGE SCALE GENOMIC DNA]</scope>
    <source>
        <strain evidence="5">DX253</strain>
    </source>
</reference>
<name>E7QW99_HALPU</name>
<proteinExistence type="predicted"/>
<sequence>MSQVASHVVKEADGYHGAIPVCLGDYRLLRNVYGAIEWSDGKESVFCRRVGDEWQALVAREGVTRTLLAGLGSKNHALWLLREYMEFGRTYEGTDVWSELPSREQSNPFRDILSSDRSPTRL</sequence>
<evidence type="ECO:0000313" key="5">
    <source>
        <dbReference type="Proteomes" id="UP000184203"/>
    </source>
</evidence>
<reference evidence="3" key="2">
    <citation type="submission" date="2016-11" db="EMBL/GenBank/DDBJ databases">
        <authorList>
            <person name="Jaros S."/>
            <person name="Januszkiewicz K."/>
            <person name="Wedrychowicz H."/>
        </authorList>
    </citation>
    <scope>NUCLEOTIDE SEQUENCE [LARGE SCALE GENOMIC DNA]</scope>
    <source>
        <strain evidence="3">DX253</strain>
    </source>
</reference>
<dbReference type="PATRIC" id="fig|797209.4.peg.3049"/>
<protein>
    <submittedName>
        <fullName evidence="2">Uncharacterized protein</fullName>
    </submittedName>
</protein>
<keyword evidence="5" id="KW-1185">Reference proteome</keyword>